<dbReference type="InterPro" id="IPR009057">
    <property type="entry name" value="Homeodomain-like_sf"/>
</dbReference>
<evidence type="ECO:0000259" key="5">
    <source>
        <dbReference type="PROSITE" id="PS51464"/>
    </source>
</evidence>
<dbReference type="InterPro" id="IPR035472">
    <property type="entry name" value="RpiR-like_SIS"/>
</dbReference>
<feature type="domain" description="SIS" evidence="5">
    <location>
        <begin position="152"/>
        <end position="289"/>
    </location>
</feature>
<evidence type="ECO:0000259" key="4">
    <source>
        <dbReference type="PROSITE" id="PS51071"/>
    </source>
</evidence>
<keyword evidence="3" id="KW-0804">Transcription</keyword>
<sequence length="291" mass="32130">MPKKKSGDEAIARIEDYASLVDKLVERQGSLSKRLNQVAQFFLNNPEDVAIYNIVGLSKMAGVPPANITRFAKELGFSGFAELQDVFRQRLVGPRMTYSDRIKALGEYGDMDADSGLDLEQPRIVFGTFVQTAVESLLRLRDDIDNSELEAFVDALLEADAVHIAAARGAYGIGAYSFYGFSNVGKRVHLIDNLGAMRNEQIASIGESDVLLAITFDDYTPETVEIAERAAESGRRILAITDNELSPVVSLAERVLYVKEARLGHFRSQVPALVLCQSIIVSLGRRIERRT</sequence>
<comment type="caution">
    <text evidence="6">The sequence shown here is derived from an EMBL/GenBank/DDBJ whole genome shotgun (WGS) entry which is preliminary data.</text>
</comment>
<dbReference type="InterPro" id="IPR047640">
    <property type="entry name" value="RpiR-like"/>
</dbReference>
<keyword evidence="2" id="KW-0238">DNA-binding</keyword>
<dbReference type="InterPro" id="IPR036388">
    <property type="entry name" value="WH-like_DNA-bd_sf"/>
</dbReference>
<gene>
    <name evidence="6" type="ORF">OOZ53_06440</name>
</gene>
<protein>
    <submittedName>
        <fullName evidence="6">MurR/RpiR family transcriptional regulator</fullName>
    </submittedName>
</protein>
<evidence type="ECO:0000256" key="2">
    <source>
        <dbReference type="ARBA" id="ARBA00023125"/>
    </source>
</evidence>
<dbReference type="SUPFAM" id="SSF46689">
    <property type="entry name" value="Homeodomain-like"/>
    <property type="match status" value="1"/>
</dbReference>
<dbReference type="InterPro" id="IPR046348">
    <property type="entry name" value="SIS_dom_sf"/>
</dbReference>
<dbReference type="SUPFAM" id="SSF53697">
    <property type="entry name" value="SIS domain"/>
    <property type="match status" value="1"/>
</dbReference>
<dbReference type="PANTHER" id="PTHR30514">
    <property type="entry name" value="GLUCOKINASE"/>
    <property type="match status" value="1"/>
</dbReference>
<evidence type="ECO:0000313" key="7">
    <source>
        <dbReference type="Proteomes" id="UP001148313"/>
    </source>
</evidence>
<dbReference type="InterPro" id="IPR001347">
    <property type="entry name" value="SIS_dom"/>
</dbReference>
<dbReference type="PROSITE" id="PS51464">
    <property type="entry name" value="SIS"/>
    <property type="match status" value="1"/>
</dbReference>
<dbReference type="Gene3D" id="1.10.10.10">
    <property type="entry name" value="Winged helix-like DNA-binding domain superfamily/Winged helix DNA-binding domain"/>
    <property type="match status" value="1"/>
</dbReference>
<dbReference type="PANTHER" id="PTHR30514:SF20">
    <property type="entry name" value="TRANSCRIPTIONAL REGULATOR"/>
    <property type="match status" value="1"/>
</dbReference>
<dbReference type="Pfam" id="PF01380">
    <property type="entry name" value="SIS"/>
    <property type="match status" value="1"/>
</dbReference>
<dbReference type="Gene3D" id="3.40.50.10490">
    <property type="entry name" value="Glucose-6-phosphate isomerase like protein, domain 1"/>
    <property type="match status" value="1"/>
</dbReference>
<dbReference type="Pfam" id="PF01418">
    <property type="entry name" value="HTH_6"/>
    <property type="match status" value="1"/>
</dbReference>
<accession>A0ABT4VLE7</accession>
<organism evidence="6 7">
    <name type="scientific">Hoeflea poritis</name>
    <dbReference type="NCBI Taxonomy" id="2993659"/>
    <lineage>
        <taxon>Bacteria</taxon>
        <taxon>Pseudomonadati</taxon>
        <taxon>Pseudomonadota</taxon>
        <taxon>Alphaproteobacteria</taxon>
        <taxon>Hyphomicrobiales</taxon>
        <taxon>Rhizobiaceae</taxon>
        <taxon>Hoeflea</taxon>
    </lineage>
</organism>
<proteinExistence type="predicted"/>
<dbReference type="Proteomes" id="UP001148313">
    <property type="component" value="Unassembled WGS sequence"/>
</dbReference>
<dbReference type="InterPro" id="IPR000281">
    <property type="entry name" value="HTH_RpiR"/>
</dbReference>
<dbReference type="RefSeq" id="WP_271088531.1">
    <property type="nucleotide sequence ID" value="NZ_JAPJZH010000003.1"/>
</dbReference>
<reference evidence="6" key="1">
    <citation type="submission" date="2022-11" db="EMBL/GenBank/DDBJ databases">
        <title>Hoeflea poritis sp. nov., isolated from scleractinian coral Porites lutea.</title>
        <authorList>
            <person name="Zhang G."/>
            <person name="Wei Q."/>
            <person name="Cai L."/>
        </authorList>
    </citation>
    <scope>NUCLEOTIDE SEQUENCE</scope>
    <source>
        <strain evidence="6">E7-10</strain>
    </source>
</reference>
<evidence type="ECO:0000256" key="3">
    <source>
        <dbReference type="ARBA" id="ARBA00023163"/>
    </source>
</evidence>
<name>A0ABT4VLE7_9HYPH</name>
<dbReference type="PROSITE" id="PS51071">
    <property type="entry name" value="HTH_RPIR"/>
    <property type="match status" value="1"/>
</dbReference>
<evidence type="ECO:0000256" key="1">
    <source>
        <dbReference type="ARBA" id="ARBA00023015"/>
    </source>
</evidence>
<dbReference type="EMBL" id="JAPJZH010000003">
    <property type="protein sequence ID" value="MDA4844980.1"/>
    <property type="molecule type" value="Genomic_DNA"/>
</dbReference>
<keyword evidence="1" id="KW-0805">Transcription regulation</keyword>
<evidence type="ECO:0000313" key="6">
    <source>
        <dbReference type="EMBL" id="MDA4844980.1"/>
    </source>
</evidence>
<dbReference type="CDD" id="cd05013">
    <property type="entry name" value="SIS_RpiR"/>
    <property type="match status" value="1"/>
</dbReference>
<feature type="domain" description="HTH rpiR-type" evidence="4">
    <location>
        <begin position="18"/>
        <end position="94"/>
    </location>
</feature>
<keyword evidence="7" id="KW-1185">Reference proteome</keyword>